<dbReference type="EMBL" id="VCLB01000005">
    <property type="protein sequence ID" value="TNB48019.1"/>
    <property type="molecule type" value="Genomic_DNA"/>
</dbReference>
<organism evidence="5 6">
    <name type="scientific">Martelella lutilitoris</name>
    <dbReference type="NCBI Taxonomy" id="2583532"/>
    <lineage>
        <taxon>Bacteria</taxon>
        <taxon>Pseudomonadati</taxon>
        <taxon>Pseudomonadota</taxon>
        <taxon>Alphaproteobacteria</taxon>
        <taxon>Hyphomicrobiales</taxon>
        <taxon>Aurantimonadaceae</taxon>
        <taxon>Martelella</taxon>
    </lineage>
</organism>
<keyword evidence="1" id="KW-0805">Transcription regulation</keyword>
<reference evidence="5 6" key="2">
    <citation type="submission" date="2019-06" db="EMBL/GenBank/DDBJ databases">
        <title>Martelella lutilitoris sp. nov., isolated from a tidal mudflat.</title>
        <authorList>
            <person name="Kim Y.-J."/>
        </authorList>
    </citation>
    <scope>NUCLEOTIDE SEQUENCE [LARGE SCALE GENOMIC DNA]</scope>
    <source>
        <strain evidence="5 6">GH2-6</strain>
    </source>
</reference>
<keyword evidence="3" id="KW-0804">Transcription</keyword>
<evidence type="ECO:0000256" key="1">
    <source>
        <dbReference type="ARBA" id="ARBA00023015"/>
    </source>
</evidence>
<keyword evidence="2" id="KW-0238">DNA-binding</keyword>
<dbReference type="SUPFAM" id="SSF46689">
    <property type="entry name" value="Homeodomain-like"/>
    <property type="match status" value="1"/>
</dbReference>
<evidence type="ECO:0000259" key="4">
    <source>
        <dbReference type="PROSITE" id="PS01124"/>
    </source>
</evidence>
<reference evidence="5 6" key="1">
    <citation type="submission" date="2019-05" db="EMBL/GenBank/DDBJ databases">
        <authorList>
            <person name="Lee S.D."/>
        </authorList>
    </citation>
    <scope>NUCLEOTIDE SEQUENCE [LARGE SCALE GENOMIC DNA]</scope>
    <source>
        <strain evidence="5 6">GH2-6</strain>
    </source>
</reference>
<dbReference type="InterPro" id="IPR032687">
    <property type="entry name" value="AraC-type_N"/>
</dbReference>
<dbReference type="GO" id="GO:0005829">
    <property type="term" value="C:cytosol"/>
    <property type="evidence" value="ECO:0007669"/>
    <property type="project" value="TreeGrafter"/>
</dbReference>
<evidence type="ECO:0000256" key="3">
    <source>
        <dbReference type="ARBA" id="ARBA00023163"/>
    </source>
</evidence>
<feature type="domain" description="HTH araC/xylS-type" evidence="4">
    <location>
        <begin position="228"/>
        <end position="326"/>
    </location>
</feature>
<name>A0A5C4JTM5_9HYPH</name>
<dbReference type="GO" id="GO:0003700">
    <property type="term" value="F:DNA-binding transcription factor activity"/>
    <property type="evidence" value="ECO:0007669"/>
    <property type="project" value="InterPro"/>
</dbReference>
<dbReference type="PANTHER" id="PTHR47894:SF1">
    <property type="entry name" value="HTH-TYPE TRANSCRIPTIONAL REGULATOR VQSM"/>
    <property type="match status" value="1"/>
</dbReference>
<dbReference type="SMART" id="SM00342">
    <property type="entry name" value="HTH_ARAC"/>
    <property type="match status" value="1"/>
</dbReference>
<sequence length="338" mass="37344">MMTTGYALDATWRPLLKDLGLVPADVLRRAGLADDLLRNPGVRLASEDYYRLWEAVAQDDRLFPLRLCRAIRAESFSPPLFAALCSPNLGVALGRIKAYKKLIAPMRLDLTETDNGLTVEMTWLDAPFRPPQSMIQFELLFAVTLARMGTREQISPVAVETTASPVPAGPFEAFLGARMKPATRNAVTFSASDAVRPFLTSNESLWEAFEPGLRERLAVLEEGATTVRRVKAALLEGLPSGLASIEAVAAKLSLSKRTLQRRIEAEGSSYQEILQETREALAWHYLRTTKLPAAEISFLLGFSEPNSFNRAFRAWSGLTPEGARRANRDGTPPQRRSA</sequence>
<comment type="caution">
    <text evidence="5">The sequence shown here is derived from an EMBL/GenBank/DDBJ whole genome shotgun (WGS) entry which is preliminary data.</text>
</comment>
<dbReference type="Gene3D" id="1.10.10.60">
    <property type="entry name" value="Homeodomain-like"/>
    <property type="match status" value="1"/>
</dbReference>
<protein>
    <submittedName>
        <fullName evidence="5">AraC family transcriptional regulator</fullName>
    </submittedName>
</protein>
<dbReference type="PROSITE" id="PS01124">
    <property type="entry name" value="HTH_ARAC_FAMILY_2"/>
    <property type="match status" value="1"/>
</dbReference>
<gene>
    <name evidence="5" type="ORF">FF124_10570</name>
</gene>
<evidence type="ECO:0000313" key="6">
    <source>
        <dbReference type="Proteomes" id="UP000307874"/>
    </source>
</evidence>
<dbReference type="InterPro" id="IPR018060">
    <property type="entry name" value="HTH_AraC"/>
</dbReference>
<dbReference type="AlphaFoldDB" id="A0A5C4JTM5"/>
<dbReference type="Pfam" id="PF12625">
    <property type="entry name" value="Arabinose_bd"/>
    <property type="match status" value="1"/>
</dbReference>
<keyword evidence="6" id="KW-1185">Reference proteome</keyword>
<dbReference type="PANTHER" id="PTHR47894">
    <property type="entry name" value="HTH-TYPE TRANSCRIPTIONAL REGULATOR GADX"/>
    <property type="match status" value="1"/>
</dbReference>
<dbReference type="GO" id="GO:0000976">
    <property type="term" value="F:transcription cis-regulatory region binding"/>
    <property type="evidence" value="ECO:0007669"/>
    <property type="project" value="TreeGrafter"/>
</dbReference>
<dbReference type="InterPro" id="IPR009057">
    <property type="entry name" value="Homeodomain-like_sf"/>
</dbReference>
<evidence type="ECO:0000313" key="5">
    <source>
        <dbReference type="EMBL" id="TNB48019.1"/>
    </source>
</evidence>
<proteinExistence type="predicted"/>
<dbReference type="OrthoDB" id="9805730at2"/>
<accession>A0A5C4JTM5</accession>
<dbReference type="Pfam" id="PF12833">
    <property type="entry name" value="HTH_18"/>
    <property type="match status" value="1"/>
</dbReference>
<dbReference type="RefSeq" id="WP_138748448.1">
    <property type="nucleotide sequence ID" value="NZ_VCLB01000005.1"/>
</dbReference>
<evidence type="ECO:0000256" key="2">
    <source>
        <dbReference type="ARBA" id="ARBA00023125"/>
    </source>
</evidence>
<dbReference type="Proteomes" id="UP000307874">
    <property type="component" value="Unassembled WGS sequence"/>
</dbReference>